<feature type="compositionally biased region" description="Acidic residues" evidence="1">
    <location>
        <begin position="63"/>
        <end position="102"/>
    </location>
</feature>
<evidence type="ECO:0000313" key="2">
    <source>
        <dbReference type="EMBL" id="GFH59552.1"/>
    </source>
</evidence>
<feature type="region of interest" description="Disordered" evidence="1">
    <location>
        <begin position="37"/>
        <end position="103"/>
    </location>
</feature>
<dbReference type="Proteomes" id="UP001054902">
    <property type="component" value="Unassembled WGS sequence"/>
</dbReference>
<dbReference type="AlphaFoldDB" id="A0AAD3HD77"/>
<evidence type="ECO:0000256" key="1">
    <source>
        <dbReference type="SAM" id="MobiDB-lite"/>
    </source>
</evidence>
<accession>A0AAD3HD77</accession>
<dbReference type="EMBL" id="BLLK01000069">
    <property type="protein sequence ID" value="GFH59552.1"/>
    <property type="molecule type" value="Genomic_DNA"/>
</dbReference>
<sequence>MDEKDFPTAVETAEGLVIQDSNGEVLEGELDQDIELLPGSEEPISEELVSEESTSSPIKFELLEDNTDGCLPEDQDTSDDLLDDDLPTIPEEEEEEEDDTIDESAANPLATAQITFKPASHSPPADSHFNMISQDDDLVMSDATDYYSDDDFVVPDPREMDRKSAEQVNSVLNEEYDMETEDDEFEISNISDFRFINGKLELKCHYFGGEYDWVPWKMACDDAPKTVSDYIQNADFNNKIINGITGRWSRSFERNLNKAICRLFKVDFESHYGTVELTNYWYQRSLGSVTVRHAKVAGGKRVPHKKKRTKPGRNKHHLFEKVFKYGHEVPKHYIDCLHIDEANDNTAWQDSIAKEVGALVQKNS</sequence>
<evidence type="ECO:0000313" key="3">
    <source>
        <dbReference type="Proteomes" id="UP001054902"/>
    </source>
</evidence>
<gene>
    <name evidence="2" type="ORF">CTEN210_16028</name>
</gene>
<keyword evidence="3" id="KW-1185">Reference proteome</keyword>
<reference evidence="2 3" key="1">
    <citation type="journal article" date="2021" name="Sci. Rep.">
        <title>The genome of the diatom Chaetoceros tenuissimus carries an ancient integrated fragment of an extant virus.</title>
        <authorList>
            <person name="Hongo Y."/>
            <person name="Kimura K."/>
            <person name="Takaki Y."/>
            <person name="Yoshida Y."/>
            <person name="Baba S."/>
            <person name="Kobayashi G."/>
            <person name="Nagasaki K."/>
            <person name="Hano T."/>
            <person name="Tomaru Y."/>
        </authorList>
    </citation>
    <scope>NUCLEOTIDE SEQUENCE [LARGE SCALE GENOMIC DNA]</scope>
    <source>
        <strain evidence="2 3">NIES-3715</strain>
    </source>
</reference>
<protein>
    <submittedName>
        <fullName evidence="2">Uncharacterized protein</fullName>
    </submittedName>
</protein>
<proteinExistence type="predicted"/>
<name>A0AAD3HD77_9STRA</name>
<organism evidence="2 3">
    <name type="scientific">Chaetoceros tenuissimus</name>
    <dbReference type="NCBI Taxonomy" id="426638"/>
    <lineage>
        <taxon>Eukaryota</taxon>
        <taxon>Sar</taxon>
        <taxon>Stramenopiles</taxon>
        <taxon>Ochrophyta</taxon>
        <taxon>Bacillariophyta</taxon>
        <taxon>Coscinodiscophyceae</taxon>
        <taxon>Chaetocerotophycidae</taxon>
        <taxon>Chaetocerotales</taxon>
        <taxon>Chaetocerotaceae</taxon>
        <taxon>Chaetoceros</taxon>
    </lineage>
</organism>
<comment type="caution">
    <text evidence="2">The sequence shown here is derived from an EMBL/GenBank/DDBJ whole genome shotgun (WGS) entry which is preliminary data.</text>
</comment>